<dbReference type="InterPro" id="IPR009057">
    <property type="entry name" value="Homeodomain-like_sf"/>
</dbReference>
<evidence type="ECO:0000256" key="1">
    <source>
        <dbReference type="ARBA" id="ARBA00023015"/>
    </source>
</evidence>
<dbReference type="SUPFAM" id="SSF46689">
    <property type="entry name" value="Homeodomain-like"/>
    <property type="match status" value="1"/>
</dbReference>
<organism evidence="6 7">
    <name type="scientific">Geotalea uraniireducens</name>
    <dbReference type="NCBI Taxonomy" id="351604"/>
    <lineage>
        <taxon>Bacteria</taxon>
        <taxon>Pseudomonadati</taxon>
        <taxon>Thermodesulfobacteriota</taxon>
        <taxon>Desulfuromonadia</taxon>
        <taxon>Geobacterales</taxon>
        <taxon>Geobacteraceae</taxon>
        <taxon>Geotalea</taxon>
    </lineage>
</organism>
<keyword evidence="1" id="KW-0805">Transcription regulation</keyword>
<evidence type="ECO:0000259" key="5">
    <source>
        <dbReference type="PROSITE" id="PS50977"/>
    </source>
</evidence>
<feature type="DNA-binding region" description="H-T-H motif" evidence="4">
    <location>
        <begin position="27"/>
        <end position="46"/>
    </location>
</feature>
<name>A0ABN6VRP7_9BACT</name>
<evidence type="ECO:0000256" key="2">
    <source>
        <dbReference type="ARBA" id="ARBA00023125"/>
    </source>
</evidence>
<reference evidence="6 7" key="1">
    <citation type="submission" date="2022-12" db="EMBL/GenBank/DDBJ databases">
        <title>Polyphasic characterization of Geotalea uranireducens NIT-SL11 newly isolated from a complex of sewage sludge and microbially reduced graphene oxide.</title>
        <authorList>
            <person name="Xie L."/>
            <person name="Yoshida N."/>
            <person name="Meng L."/>
        </authorList>
    </citation>
    <scope>NUCLEOTIDE SEQUENCE [LARGE SCALE GENOMIC DNA]</scope>
    <source>
        <strain evidence="6 7">NIT-SL11</strain>
    </source>
</reference>
<dbReference type="InterPro" id="IPR001647">
    <property type="entry name" value="HTH_TetR"/>
</dbReference>
<protein>
    <submittedName>
        <fullName evidence="6">TetR family transcriptional regulator</fullName>
    </submittedName>
</protein>
<gene>
    <name evidence="6" type="ORF">GURASL_07640</name>
</gene>
<feature type="domain" description="HTH tetR-type" evidence="5">
    <location>
        <begin position="4"/>
        <end position="64"/>
    </location>
</feature>
<evidence type="ECO:0000256" key="4">
    <source>
        <dbReference type="PROSITE-ProRule" id="PRU00335"/>
    </source>
</evidence>
<dbReference type="Proteomes" id="UP001317705">
    <property type="component" value="Chromosome"/>
</dbReference>
<keyword evidence="2 4" id="KW-0238">DNA-binding</keyword>
<dbReference type="RefSeq" id="WP_282001921.1">
    <property type="nucleotide sequence ID" value="NZ_AP027151.1"/>
</dbReference>
<dbReference type="EMBL" id="AP027151">
    <property type="protein sequence ID" value="BDV41841.1"/>
    <property type="molecule type" value="Genomic_DNA"/>
</dbReference>
<dbReference type="Pfam" id="PF16925">
    <property type="entry name" value="TetR_C_13"/>
    <property type="match status" value="1"/>
</dbReference>
<dbReference type="PANTHER" id="PTHR47506">
    <property type="entry name" value="TRANSCRIPTIONAL REGULATORY PROTEIN"/>
    <property type="match status" value="1"/>
</dbReference>
<dbReference type="PRINTS" id="PR00455">
    <property type="entry name" value="HTHTETR"/>
</dbReference>
<dbReference type="InterPro" id="IPR011075">
    <property type="entry name" value="TetR_C"/>
</dbReference>
<evidence type="ECO:0000256" key="3">
    <source>
        <dbReference type="ARBA" id="ARBA00023163"/>
    </source>
</evidence>
<proteinExistence type="predicted"/>
<dbReference type="SUPFAM" id="SSF48498">
    <property type="entry name" value="Tetracyclin repressor-like, C-terminal domain"/>
    <property type="match status" value="1"/>
</dbReference>
<evidence type="ECO:0000313" key="6">
    <source>
        <dbReference type="EMBL" id="BDV41841.1"/>
    </source>
</evidence>
<sequence length="193" mass="22112">MEKNETRQQIIQVGTELIARQGFNATGIDAVLKQAGVPKGSFYYYFGSKEEFGLAVIDQFALRYARRLDDYLGDETLSPLNRIRRYLESVLARLEQNHCTKGCLIGNLGQEMADQHERFRTRLEEVFRSWRERFARCLREARAAGELAAAFDVDVMAEFILSGLEGAILRTKVMKSPRPLQDFIDILFARVLV</sequence>
<dbReference type="Gene3D" id="1.10.357.10">
    <property type="entry name" value="Tetracycline Repressor, domain 2"/>
    <property type="match status" value="1"/>
</dbReference>
<dbReference type="InterPro" id="IPR036271">
    <property type="entry name" value="Tet_transcr_reg_TetR-rel_C_sf"/>
</dbReference>
<evidence type="ECO:0000313" key="7">
    <source>
        <dbReference type="Proteomes" id="UP001317705"/>
    </source>
</evidence>
<accession>A0ABN6VRP7</accession>
<keyword evidence="3" id="KW-0804">Transcription</keyword>
<dbReference type="PROSITE" id="PS50977">
    <property type="entry name" value="HTH_TETR_2"/>
    <property type="match status" value="1"/>
</dbReference>
<dbReference type="PANTHER" id="PTHR47506:SF6">
    <property type="entry name" value="HTH-TYPE TRANSCRIPTIONAL REPRESSOR NEMR"/>
    <property type="match status" value="1"/>
</dbReference>
<keyword evidence="7" id="KW-1185">Reference proteome</keyword>
<dbReference type="Pfam" id="PF00440">
    <property type="entry name" value="TetR_N"/>
    <property type="match status" value="1"/>
</dbReference>